<comment type="caution">
    <text evidence="2">The sequence shown here is derived from an EMBL/GenBank/DDBJ whole genome shotgun (WGS) entry which is preliminary data.</text>
</comment>
<gene>
    <name evidence="2" type="ORF">EVA_15082</name>
</gene>
<sequence>MPPSRNATSSYFTPYSASVPQPLPASPIPITPSSVS</sequence>
<dbReference type="EMBL" id="AMCI01005091">
    <property type="protein sequence ID" value="EJW96812.1"/>
    <property type="molecule type" value="Genomic_DNA"/>
</dbReference>
<organism evidence="2">
    <name type="scientific">gut metagenome</name>
    <dbReference type="NCBI Taxonomy" id="749906"/>
    <lineage>
        <taxon>unclassified sequences</taxon>
        <taxon>metagenomes</taxon>
        <taxon>organismal metagenomes</taxon>
    </lineage>
</organism>
<evidence type="ECO:0000313" key="2">
    <source>
        <dbReference type="EMBL" id="EJW96812.1"/>
    </source>
</evidence>
<reference evidence="2" key="1">
    <citation type="journal article" date="2012" name="PLoS ONE">
        <title>Gene sets for utilization of primary and secondary nutrition supplies in the distal gut of endangered iberian lynx.</title>
        <authorList>
            <person name="Alcaide M."/>
            <person name="Messina E."/>
            <person name="Richter M."/>
            <person name="Bargiela R."/>
            <person name="Peplies J."/>
            <person name="Huws S.A."/>
            <person name="Newbold C.J."/>
            <person name="Golyshin P.N."/>
            <person name="Simon M.A."/>
            <person name="Lopez G."/>
            <person name="Yakimov M.M."/>
            <person name="Ferrer M."/>
        </authorList>
    </citation>
    <scope>NUCLEOTIDE SEQUENCE</scope>
</reference>
<feature type="compositionally biased region" description="Pro residues" evidence="1">
    <location>
        <begin position="21"/>
        <end position="30"/>
    </location>
</feature>
<accession>J9G4S0</accession>
<feature type="compositionally biased region" description="Polar residues" evidence="1">
    <location>
        <begin position="1"/>
        <end position="19"/>
    </location>
</feature>
<dbReference type="AlphaFoldDB" id="J9G4S0"/>
<feature type="region of interest" description="Disordered" evidence="1">
    <location>
        <begin position="1"/>
        <end position="36"/>
    </location>
</feature>
<protein>
    <submittedName>
        <fullName evidence="2">Uncharacterized protein</fullName>
    </submittedName>
</protein>
<proteinExistence type="predicted"/>
<evidence type="ECO:0000256" key="1">
    <source>
        <dbReference type="SAM" id="MobiDB-lite"/>
    </source>
</evidence>
<name>J9G4S0_9ZZZZ</name>